<evidence type="ECO:0000313" key="2">
    <source>
        <dbReference type="EMBL" id="CAD7704350.1"/>
    </source>
</evidence>
<feature type="region of interest" description="Disordered" evidence="1">
    <location>
        <begin position="73"/>
        <end position="101"/>
    </location>
</feature>
<evidence type="ECO:0000313" key="3">
    <source>
        <dbReference type="Proteomes" id="UP000708148"/>
    </source>
</evidence>
<reference evidence="2" key="1">
    <citation type="submission" date="2020-12" db="EMBL/GenBank/DDBJ databases">
        <authorList>
            <person name="Iha C."/>
        </authorList>
    </citation>
    <scope>NUCLEOTIDE SEQUENCE</scope>
</reference>
<comment type="caution">
    <text evidence="2">The sequence shown here is derived from an EMBL/GenBank/DDBJ whole genome shotgun (WGS) entry which is preliminary data.</text>
</comment>
<organism evidence="2 3">
    <name type="scientific">Ostreobium quekettii</name>
    <dbReference type="NCBI Taxonomy" id="121088"/>
    <lineage>
        <taxon>Eukaryota</taxon>
        <taxon>Viridiplantae</taxon>
        <taxon>Chlorophyta</taxon>
        <taxon>core chlorophytes</taxon>
        <taxon>Ulvophyceae</taxon>
        <taxon>TCBD clade</taxon>
        <taxon>Bryopsidales</taxon>
        <taxon>Ostreobineae</taxon>
        <taxon>Ostreobiaceae</taxon>
        <taxon>Ostreobium</taxon>
    </lineage>
</organism>
<dbReference type="AlphaFoldDB" id="A0A8S1JB88"/>
<proteinExistence type="predicted"/>
<gene>
    <name evidence="2" type="ORF">OSTQU699_LOCUS9705</name>
</gene>
<dbReference type="Proteomes" id="UP000708148">
    <property type="component" value="Unassembled WGS sequence"/>
</dbReference>
<feature type="compositionally biased region" description="Polar residues" evidence="1">
    <location>
        <begin position="79"/>
        <end position="92"/>
    </location>
</feature>
<evidence type="ECO:0000256" key="1">
    <source>
        <dbReference type="SAM" id="MobiDB-lite"/>
    </source>
</evidence>
<accession>A0A8S1JB88</accession>
<dbReference type="EMBL" id="CAJHUC010002774">
    <property type="protein sequence ID" value="CAD7704350.1"/>
    <property type="molecule type" value="Genomic_DNA"/>
</dbReference>
<protein>
    <submittedName>
        <fullName evidence="2">Uncharacterized protein</fullName>
    </submittedName>
</protein>
<keyword evidence="3" id="KW-1185">Reference proteome</keyword>
<name>A0A8S1JB88_9CHLO</name>
<sequence>MCLHRLSHKVAIDYLSSAGTAVAPEGFGKCTANLEPRNVLSVANALVVFLASGATDTVGATFVQKQLGSCVSPPLWSHPNPQRSPQTATSSKRGPKHGMPHRWWQALNTWAEM</sequence>